<protein>
    <submittedName>
        <fullName evidence="1">Uncharacterized protein</fullName>
    </submittedName>
</protein>
<evidence type="ECO:0000313" key="1">
    <source>
        <dbReference type="EMBL" id="SMF10150.1"/>
    </source>
</evidence>
<dbReference type="OrthoDB" id="9004154at2"/>
<evidence type="ECO:0000313" key="2">
    <source>
        <dbReference type="Proteomes" id="UP000192911"/>
    </source>
</evidence>
<dbReference type="RefSeq" id="WP_085225341.1">
    <property type="nucleotide sequence ID" value="NZ_BSQD01000002.1"/>
</dbReference>
<keyword evidence="2" id="KW-1185">Reference proteome</keyword>
<name>A0A1X7D773_TRICW</name>
<reference evidence="2" key="1">
    <citation type="submission" date="2017-04" db="EMBL/GenBank/DDBJ databases">
        <authorList>
            <person name="Varghese N."/>
            <person name="Submissions S."/>
        </authorList>
    </citation>
    <scope>NUCLEOTIDE SEQUENCE [LARGE SCALE GENOMIC DNA]</scope>
    <source>
        <strain evidence="2">Ballard 720</strain>
    </source>
</reference>
<dbReference type="Proteomes" id="UP000192911">
    <property type="component" value="Unassembled WGS sequence"/>
</dbReference>
<proteinExistence type="predicted"/>
<accession>A0A1X7D773</accession>
<gene>
    <name evidence="1" type="ORF">SAMN06295900_102482</name>
</gene>
<dbReference type="AlphaFoldDB" id="A0A1X7D773"/>
<dbReference type="GeneID" id="95552199"/>
<dbReference type="EMBL" id="FXAH01000002">
    <property type="protein sequence ID" value="SMF10150.1"/>
    <property type="molecule type" value="Genomic_DNA"/>
</dbReference>
<organism evidence="1 2">
    <name type="scientific">Trinickia caryophylli</name>
    <name type="common">Paraburkholderia caryophylli</name>
    <dbReference type="NCBI Taxonomy" id="28094"/>
    <lineage>
        <taxon>Bacteria</taxon>
        <taxon>Pseudomonadati</taxon>
        <taxon>Pseudomonadota</taxon>
        <taxon>Betaproteobacteria</taxon>
        <taxon>Burkholderiales</taxon>
        <taxon>Burkholderiaceae</taxon>
        <taxon>Trinickia</taxon>
    </lineage>
</organism>
<dbReference type="STRING" id="28094.SAMN06295900_102482"/>
<sequence length="135" mass="14131">MSDSPTLAIDSISAVELTPDGQYLVVLGNAGTAAVHRSLFDHLLVALPHAIELSNRLNGGTAQKCFALHCHGWEIGRLDGTDHLVVRFQLNGNAGISFSVPRDQVPYMVQALCAAAGLPLPEPATLAAGHGATLQ</sequence>